<accession>A0A929B8B0</accession>
<dbReference type="InterPro" id="IPR003737">
    <property type="entry name" value="GlcNAc_PI_deacetylase-related"/>
</dbReference>
<keyword evidence="1" id="KW-0862">Zinc</keyword>
<evidence type="ECO:0000313" key="3">
    <source>
        <dbReference type="Proteomes" id="UP000598360"/>
    </source>
</evidence>
<keyword evidence="3" id="KW-1185">Reference proteome</keyword>
<evidence type="ECO:0000256" key="1">
    <source>
        <dbReference type="ARBA" id="ARBA00022833"/>
    </source>
</evidence>
<dbReference type="GO" id="GO:0016137">
    <property type="term" value="P:glycoside metabolic process"/>
    <property type="evidence" value="ECO:0007669"/>
    <property type="project" value="UniProtKB-ARBA"/>
</dbReference>
<dbReference type="EMBL" id="JADEYC010000018">
    <property type="protein sequence ID" value="MBE9375077.1"/>
    <property type="molecule type" value="Genomic_DNA"/>
</dbReference>
<proteinExistence type="predicted"/>
<dbReference type="Proteomes" id="UP000598360">
    <property type="component" value="Unassembled WGS sequence"/>
</dbReference>
<sequence>MATPSTAPAPQRALAVVAHPDDVDFGAAGTVAGWTAAGTAVTYCICTSGQAGAPADADRTRVAELRRAEQRAAAAAVGVSDVRFLDHEDGRVVADLQLRRDITEVIRTVRPEVVLTHSPEINWSHIAISHPDHRAVGEATLAAVYPDARNEFAHPELSGLAPWTVRALWLSESTEERINRAVDVTGHFDAKLAALAAHRSQVERFDDLRETIRHHLERNAAEHGMPGELAEVFQVVDTS</sequence>
<dbReference type="AlphaFoldDB" id="A0A929B8B0"/>
<dbReference type="Gene3D" id="3.40.50.10320">
    <property type="entry name" value="LmbE-like"/>
    <property type="match status" value="1"/>
</dbReference>
<reference evidence="2" key="1">
    <citation type="submission" date="2020-10" db="EMBL/GenBank/DDBJ databases">
        <title>Diversity and distribution of actinomycetes associated with coral in the coast of Hainan.</title>
        <authorList>
            <person name="Li F."/>
        </authorList>
    </citation>
    <scope>NUCLEOTIDE SEQUENCE</scope>
    <source>
        <strain evidence="2">HNM0983</strain>
    </source>
</reference>
<evidence type="ECO:0000313" key="2">
    <source>
        <dbReference type="EMBL" id="MBE9375077.1"/>
    </source>
</evidence>
<comment type="caution">
    <text evidence="2">The sequence shown here is derived from an EMBL/GenBank/DDBJ whole genome shotgun (WGS) entry which is preliminary data.</text>
</comment>
<protein>
    <submittedName>
        <fullName evidence="2">PIG-L family deacetylase</fullName>
    </submittedName>
</protein>
<dbReference type="SUPFAM" id="SSF102588">
    <property type="entry name" value="LmbE-like"/>
    <property type="match status" value="1"/>
</dbReference>
<dbReference type="GO" id="GO:0016811">
    <property type="term" value="F:hydrolase activity, acting on carbon-nitrogen (but not peptide) bonds, in linear amides"/>
    <property type="evidence" value="ECO:0007669"/>
    <property type="project" value="TreeGrafter"/>
</dbReference>
<dbReference type="RefSeq" id="WP_193928511.1">
    <property type="nucleotide sequence ID" value="NZ_JADEYC010000018.1"/>
</dbReference>
<dbReference type="Pfam" id="PF02585">
    <property type="entry name" value="PIG-L"/>
    <property type="match status" value="1"/>
</dbReference>
<dbReference type="PANTHER" id="PTHR12993">
    <property type="entry name" value="N-ACETYLGLUCOSAMINYL-PHOSPHATIDYLINOSITOL DE-N-ACETYLASE-RELATED"/>
    <property type="match status" value="1"/>
</dbReference>
<organism evidence="2 3">
    <name type="scientific">Saccharopolyspora montiporae</name>
    <dbReference type="NCBI Taxonomy" id="2781240"/>
    <lineage>
        <taxon>Bacteria</taxon>
        <taxon>Bacillati</taxon>
        <taxon>Actinomycetota</taxon>
        <taxon>Actinomycetes</taxon>
        <taxon>Pseudonocardiales</taxon>
        <taxon>Pseudonocardiaceae</taxon>
        <taxon>Saccharopolyspora</taxon>
    </lineage>
</organism>
<name>A0A929B8B0_9PSEU</name>
<gene>
    <name evidence="2" type="ORF">IQ251_11555</name>
</gene>
<dbReference type="PANTHER" id="PTHR12993:SF28">
    <property type="entry name" value="LMBE FAMILY PROTEIN"/>
    <property type="match status" value="1"/>
</dbReference>
<dbReference type="InterPro" id="IPR024078">
    <property type="entry name" value="LmbE-like_dom_sf"/>
</dbReference>